<protein>
    <submittedName>
        <fullName evidence="2">Uncharacterized protein</fullName>
    </submittedName>
</protein>
<accession>A0A9D3WBU8</accession>
<gene>
    <name evidence="2" type="ORF">J1N35_008978</name>
</gene>
<organism evidence="2 3">
    <name type="scientific">Gossypium stocksii</name>
    <dbReference type="NCBI Taxonomy" id="47602"/>
    <lineage>
        <taxon>Eukaryota</taxon>
        <taxon>Viridiplantae</taxon>
        <taxon>Streptophyta</taxon>
        <taxon>Embryophyta</taxon>
        <taxon>Tracheophyta</taxon>
        <taxon>Spermatophyta</taxon>
        <taxon>Magnoliopsida</taxon>
        <taxon>eudicotyledons</taxon>
        <taxon>Gunneridae</taxon>
        <taxon>Pentapetalae</taxon>
        <taxon>rosids</taxon>
        <taxon>malvids</taxon>
        <taxon>Malvales</taxon>
        <taxon>Malvaceae</taxon>
        <taxon>Malvoideae</taxon>
        <taxon>Gossypium</taxon>
    </lineage>
</organism>
<evidence type="ECO:0000313" key="3">
    <source>
        <dbReference type="Proteomes" id="UP000828251"/>
    </source>
</evidence>
<dbReference type="AlphaFoldDB" id="A0A9D3WBU8"/>
<evidence type="ECO:0000256" key="1">
    <source>
        <dbReference type="SAM" id="MobiDB-lite"/>
    </source>
</evidence>
<sequence length="145" mass="16090">MLRLPNSLRGLVKIGNQLGDKSRFLVIWAICLSRNRGLSKYPSNQIHLGDGFLLCGSRSDSSVVIKKLKTTCINKSMIINFIWEVKQIYVGFERIKFQHIKRGKSSSPPIGQGRISVKTGGLVDQRSSDSGSRGCEDEEAKHPSS</sequence>
<keyword evidence="3" id="KW-1185">Reference proteome</keyword>
<reference evidence="2 3" key="1">
    <citation type="journal article" date="2021" name="Plant Biotechnol. J.">
        <title>Multi-omics assisted identification of the key and species-specific regulatory components of drought-tolerant mechanisms in Gossypium stocksii.</title>
        <authorList>
            <person name="Yu D."/>
            <person name="Ke L."/>
            <person name="Zhang D."/>
            <person name="Wu Y."/>
            <person name="Sun Y."/>
            <person name="Mei J."/>
            <person name="Sun J."/>
            <person name="Sun Y."/>
        </authorList>
    </citation>
    <scope>NUCLEOTIDE SEQUENCE [LARGE SCALE GENOMIC DNA]</scope>
    <source>
        <strain evidence="3">cv. E1</strain>
        <tissue evidence="2">Leaf</tissue>
    </source>
</reference>
<dbReference type="EMBL" id="JAIQCV010000003">
    <property type="protein sequence ID" value="KAH1115600.1"/>
    <property type="molecule type" value="Genomic_DNA"/>
</dbReference>
<feature type="region of interest" description="Disordered" evidence="1">
    <location>
        <begin position="101"/>
        <end position="145"/>
    </location>
</feature>
<evidence type="ECO:0000313" key="2">
    <source>
        <dbReference type="EMBL" id="KAH1115600.1"/>
    </source>
</evidence>
<name>A0A9D3WBU8_9ROSI</name>
<dbReference type="Proteomes" id="UP000828251">
    <property type="component" value="Unassembled WGS sequence"/>
</dbReference>
<proteinExistence type="predicted"/>
<comment type="caution">
    <text evidence="2">The sequence shown here is derived from an EMBL/GenBank/DDBJ whole genome shotgun (WGS) entry which is preliminary data.</text>
</comment>